<proteinExistence type="predicted"/>
<keyword evidence="3" id="KW-1185">Reference proteome</keyword>
<evidence type="ECO:0000313" key="2">
    <source>
        <dbReference type="EMBL" id="MFD0856506.1"/>
    </source>
</evidence>
<organism evidence="2 3">
    <name type="scientific">Actinomadura adrarensis</name>
    <dbReference type="NCBI Taxonomy" id="1819600"/>
    <lineage>
        <taxon>Bacteria</taxon>
        <taxon>Bacillati</taxon>
        <taxon>Actinomycetota</taxon>
        <taxon>Actinomycetes</taxon>
        <taxon>Streptosporangiales</taxon>
        <taxon>Thermomonosporaceae</taxon>
        <taxon>Actinomadura</taxon>
    </lineage>
</organism>
<dbReference type="EMBL" id="JBHTIR010004149">
    <property type="protein sequence ID" value="MFD0856506.1"/>
    <property type="molecule type" value="Genomic_DNA"/>
</dbReference>
<dbReference type="Proteomes" id="UP001597083">
    <property type="component" value="Unassembled WGS sequence"/>
</dbReference>
<feature type="region of interest" description="Disordered" evidence="1">
    <location>
        <begin position="38"/>
        <end position="57"/>
    </location>
</feature>
<reference evidence="3" key="1">
    <citation type="journal article" date="2019" name="Int. J. Syst. Evol. Microbiol.">
        <title>The Global Catalogue of Microorganisms (GCM) 10K type strain sequencing project: providing services to taxonomists for standard genome sequencing and annotation.</title>
        <authorList>
            <consortium name="The Broad Institute Genomics Platform"/>
            <consortium name="The Broad Institute Genome Sequencing Center for Infectious Disease"/>
            <person name="Wu L."/>
            <person name="Ma J."/>
        </authorList>
    </citation>
    <scope>NUCLEOTIDE SEQUENCE [LARGE SCALE GENOMIC DNA]</scope>
    <source>
        <strain evidence="3">JCM 31696</strain>
    </source>
</reference>
<protein>
    <submittedName>
        <fullName evidence="2">Uncharacterized protein</fullName>
    </submittedName>
</protein>
<sequence>GDGDSGVATAGGASAAKASASASKSLSSEDARLKFAQCMRQNGVDMPDPQPGSDFRMEARKNIDRAKMQAAMQKCRQHLQGAGGGVDPQDPEVRDALLKFAQCARQNGIDMPDPSPDGGGAEAILNLGRAELEKARKLCGKHLQAVREKAGR</sequence>
<feature type="compositionally biased region" description="Low complexity" evidence="1">
    <location>
        <begin position="1"/>
        <end position="26"/>
    </location>
</feature>
<feature type="region of interest" description="Disordered" evidence="1">
    <location>
        <begin position="1"/>
        <end position="27"/>
    </location>
</feature>
<comment type="caution">
    <text evidence="2">The sequence shown here is derived from an EMBL/GenBank/DDBJ whole genome shotgun (WGS) entry which is preliminary data.</text>
</comment>
<name>A0ABW3CPM8_9ACTN</name>
<gene>
    <name evidence="2" type="ORF">ACFQ07_29980</name>
</gene>
<evidence type="ECO:0000313" key="3">
    <source>
        <dbReference type="Proteomes" id="UP001597083"/>
    </source>
</evidence>
<feature type="non-terminal residue" evidence="2">
    <location>
        <position position="1"/>
    </location>
</feature>
<accession>A0ABW3CPM8</accession>
<evidence type="ECO:0000256" key="1">
    <source>
        <dbReference type="SAM" id="MobiDB-lite"/>
    </source>
</evidence>